<accession>A0A2I2YAU1</accession>
<dbReference type="EMBL" id="CABD030068110">
    <property type="status" value="NOT_ANNOTATED_CDS"/>
    <property type="molecule type" value="Genomic_DNA"/>
</dbReference>
<dbReference type="GeneTree" id="ENSGT01020000230354"/>
<reference evidence="1" key="4">
    <citation type="submission" date="2025-09" db="UniProtKB">
        <authorList>
            <consortium name="Ensembl"/>
        </authorList>
    </citation>
    <scope>IDENTIFICATION</scope>
</reference>
<proteinExistence type="predicted"/>
<dbReference type="AlphaFoldDB" id="A0A2I2YAU1"/>
<reference evidence="2" key="1">
    <citation type="submission" date="2011-05" db="EMBL/GenBank/DDBJ databases">
        <title>Insights into the evolution of the great apes provided by the gorilla genome.</title>
        <authorList>
            <person name="Scally A."/>
        </authorList>
    </citation>
    <scope>NUCLEOTIDE SEQUENCE [LARGE SCALE GENOMIC DNA]</scope>
</reference>
<dbReference type="EMBL" id="CABD030068112">
    <property type="status" value="NOT_ANNOTATED_CDS"/>
    <property type="molecule type" value="Genomic_DNA"/>
</dbReference>
<sequence>MAVQLVPDSALGLLMTESHCVVQAGGQWHHLGSLQSPISASRVQAILLLHPPE</sequence>
<dbReference type="EMBL" id="CABD030068113">
    <property type="status" value="NOT_ANNOTATED_CDS"/>
    <property type="molecule type" value="Genomic_DNA"/>
</dbReference>
<reference evidence="1 2" key="2">
    <citation type="journal article" date="2012" name="Nature">
        <title>Insights into hominid evolution from the gorilla genome sequence.</title>
        <authorList>
            <person name="Scally A."/>
            <person name="Dutheil J.Y."/>
            <person name="Hillier L.W."/>
            <person name="Jordan G.E."/>
            <person name="Goodhead I."/>
            <person name="Herrero J."/>
            <person name="Hobolth A."/>
            <person name="Lappalainen T."/>
            <person name="Mailund T."/>
            <person name="Marques-Bonet T."/>
            <person name="McCarthy S."/>
            <person name="Montgomery S.H."/>
            <person name="Schwalie P.C."/>
            <person name="Tang Y.A."/>
            <person name="Ward M.C."/>
            <person name="Xue Y."/>
            <person name="Yngvadottir B."/>
            <person name="Alkan C."/>
            <person name="Andersen L.N."/>
            <person name="Ayub Q."/>
            <person name="Ball E.V."/>
            <person name="Beal K."/>
            <person name="Bradley B.J."/>
            <person name="Chen Y."/>
            <person name="Clee C.M."/>
            <person name="Fitzgerald S."/>
            <person name="Graves T.A."/>
            <person name="Gu Y."/>
            <person name="Heath P."/>
            <person name="Heger A."/>
            <person name="Karakoc E."/>
            <person name="Kolb-Kokocinski A."/>
            <person name="Laird G.K."/>
            <person name="Lunter G."/>
            <person name="Meader S."/>
            <person name="Mort M."/>
            <person name="Mullikin J.C."/>
            <person name="Munch K."/>
            <person name="O'Connor T.D."/>
            <person name="Phillips A.D."/>
            <person name="Prado-Martinez J."/>
            <person name="Rogers A.S."/>
            <person name="Sajjadian S."/>
            <person name="Schmidt D."/>
            <person name="Shaw K."/>
            <person name="Simpson J.T."/>
            <person name="Stenson P.D."/>
            <person name="Turner D.J."/>
            <person name="Vigilant L."/>
            <person name="Vilella A.J."/>
            <person name="Whitener W."/>
            <person name="Zhu B."/>
            <person name="Cooper D.N."/>
            <person name="de Jong P."/>
            <person name="Dermitzakis E.T."/>
            <person name="Eichler E.E."/>
            <person name="Flicek P."/>
            <person name="Goldman N."/>
            <person name="Mundy N.I."/>
            <person name="Ning Z."/>
            <person name="Odom D.T."/>
            <person name="Ponting C.P."/>
            <person name="Quail M.A."/>
            <person name="Ryder O.A."/>
            <person name="Searle S.M."/>
            <person name="Warren W.C."/>
            <person name="Wilson R.K."/>
            <person name="Schierup M.H."/>
            <person name="Rogers J."/>
            <person name="Tyler-Smith C."/>
            <person name="Durbin R."/>
        </authorList>
    </citation>
    <scope>NUCLEOTIDE SEQUENCE [LARGE SCALE GENOMIC DNA]</scope>
</reference>
<dbReference type="EMBL" id="CABD030068109">
    <property type="status" value="NOT_ANNOTATED_CDS"/>
    <property type="molecule type" value="Genomic_DNA"/>
</dbReference>
<dbReference type="EMBL" id="CABD030068111">
    <property type="status" value="NOT_ANNOTATED_CDS"/>
    <property type="molecule type" value="Genomic_DNA"/>
</dbReference>
<dbReference type="EMBL" id="CABD030068107">
    <property type="status" value="NOT_ANNOTATED_CDS"/>
    <property type="molecule type" value="Genomic_DNA"/>
</dbReference>
<dbReference type="EMBL" id="CABD030068104">
    <property type="status" value="NOT_ANNOTATED_CDS"/>
    <property type="molecule type" value="Genomic_DNA"/>
</dbReference>
<dbReference type="Bgee" id="ENSGGOG00000014757">
    <property type="expression patterns" value="Expressed in prefrontal cortex and 5 other cell types or tissues"/>
</dbReference>
<evidence type="ECO:0000313" key="1">
    <source>
        <dbReference type="Ensembl" id="ENSGGOP00000032034.1"/>
    </source>
</evidence>
<name>A0A2I2YAU1_GORGO</name>
<reference evidence="1" key="3">
    <citation type="submission" date="2025-08" db="UniProtKB">
        <authorList>
            <consortium name="Ensembl"/>
        </authorList>
    </citation>
    <scope>IDENTIFICATION</scope>
</reference>
<keyword evidence="2" id="KW-1185">Reference proteome</keyword>
<organism evidence="1 2">
    <name type="scientific">Gorilla gorilla gorilla</name>
    <name type="common">Western lowland gorilla</name>
    <dbReference type="NCBI Taxonomy" id="9595"/>
    <lineage>
        <taxon>Eukaryota</taxon>
        <taxon>Metazoa</taxon>
        <taxon>Chordata</taxon>
        <taxon>Craniata</taxon>
        <taxon>Vertebrata</taxon>
        <taxon>Euteleostomi</taxon>
        <taxon>Mammalia</taxon>
        <taxon>Eutheria</taxon>
        <taxon>Euarchontoglires</taxon>
        <taxon>Primates</taxon>
        <taxon>Haplorrhini</taxon>
        <taxon>Catarrhini</taxon>
        <taxon>Hominidae</taxon>
        <taxon>Gorilla</taxon>
    </lineage>
</organism>
<evidence type="ECO:0000313" key="2">
    <source>
        <dbReference type="Proteomes" id="UP000001519"/>
    </source>
</evidence>
<dbReference type="Proteomes" id="UP000001519">
    <property type="component" value="Chromosome 10"/>
</dbReference>
<dbReference type="EMBL" id="CABD030068108">
    <property type="status" value="NOT_ANNOTATED_CDS"/>
    <property type="molecule type" value="Genomic_DNA"/>
</dbReference>
<dbReference type="Ensembl" id="ENSGGOT00000053271.1">
    <property type="protein sequence ID" value="ENSGGOP00000032034.1"/>
    <property type="gene ID" value="ENSGGOG00000014757.3"/>
</dbReference>
<dbReference type="EMBL" id="CABD030068105">
    <property type="status" value="NOT_ANNOTATED_CDS"/>
    <property type="molecule type" value="Genomic_DNA"/>
</dbReference>
<protein>
    <submittedName>
        <fullName evidence="1">FERM domain containing 4A</fullName>
    </submittedName>
</protein>
<gene>
    <name evidence="1" type="primary">FRMD4A</name>
</gene>
<dbReference type="EMBL" id="CABD030068106">
    <property type="status" value="NOT_ANNOTATED_CDS"/>
    <property type="molecule type" value="Genomic_DNA"/>
</dbReference>